<dbReference type="InterPro" id="IPR032795">
    <property type="entry name" value="DUF3741-assoc"/>
</dbReference>
<organism evidence="4 5">
    <name type="scientific">Dillenia turbinata</name>
    <dbReference type="NCBI Taxonomy" id="194707"/>
    <lineage>
        <taxon>Eukaryota</taxon>
        <taxon>Viridiplantae</taxon>
        <taxon>Streptophyta</taxon>
        <taxon>Embryophyta</taxon>
        <taxon>Tracheophyta</taxon>
        <taxon>Spermatophyta</taxon>
        <taxon>Magnoliopsida</taxon>
        <taxon>eudicotyledons</taxon>
        <taxon>Gunneridae</taxon>
        <taxon>Pentapetalae</taxon>
        <taxon>Dilleniales</taxon>
        <taxon>Dilleniaceae</taxon>
        <taxon>Dillenia</taxon>
    </lineage>
</organism>
<reference evidence="4 5" key="1">
    <citation type="submission" date="2023-12" db="EMBL/GenBank/DDBJ databases">
        <title>A high-quality genome assembly for Dillenia turbinata (Dilleniales).</title>
        <authorList>
            <person name="Chanderbali A."/>
        </authorList>
    </citation>
    <scope>NUCLEOTIDE SEQUENCE [LARGE SCALE GENOMIC DNA]</scope>
    <source>
        <strain evidence="4">LSX21</strain>
        <tissue evidence="4">Leaf</tissue>
    </source>
</reference>
<dbReference type="Pfam" id="PF14383">
    <property type="entry name" value="VARLMGL"/>
    <property type="match status" value="1"/>
</dbReference>
<dbReference type="PANTHER" id="PTHR21726">
    <property type="entry name" value="PHOSPHATIDYLINOSITOL N-ACETYLGLUCOSAMINYLTRANSFERASE SUBUNIT P DOWN SYNDROME CRITICAL REGION PROTEIN 5 -RELATED"/>
    <property type="match status" value="1"/>
</dbReference>
<protein>
    <recommendedName>
        <fullName evidence="6">DUF4378 domain-containing protein</fullName>
    </recommendedName>
</protein>
<feature type="domain" description="DUF4378" evidence="2">
    <location>
        <begin position="753"/>
        <end position="904"/>
    </location>
</feature>
<name>A0AAN8YUL7_9MAGN</name>
<comment type="caution">
    <text evidence="4">The sequence shown here is derived from an EMBL/GenBank/DDBJ whole genome shotgun (WGS) entry which is preliminary data.</text>
</comment>
<feature type="compositionally biased region" description="Polar residues" evidence="1">
    <location>
        <begin position="335"/>
        <end position="356"/>
    </location>
</feature>
<feature type="compositionally biased region" description="Polar residues" evidence="1">
    <location>
        <begin position="377"/>
        <end position="386"/>
    </location>
</feature>
<feature type="domain" description="DUF3741" evidence="3">
    <location>
        <begin position="80"/>
        <end position="110"/>
    </location>
</feature>
<evidence type="ECO:0000313" key="4">
    <source>
        <dbReference type="EMBL" id="KAK6913711.1"/>
    </source>
</evidence>
<gene>
    <name evidence="4" type="ORF">RJ641_021032</name>
</gene>
<feature type="region of interest" description="Disordered" evidence="1">
    <location>
        <begin position="330"/>
        <end position="425"/>
    </location>
</feature>
<evidence type="ECO:0000259" key="3">
    <source>
        <dbReference type="Pfam" id="PF14383"/>
    </source>
</evidence>
<dbReference type="InterPro" id="IPR025486">
    <property type="entry name" value="DUF4378"/>
</dbReference>
<evidence type="ECO:0000313" key="5">
    <source>
        <dbReference type="Proteomes" id="UP001370490"/>
    </source>
</evidence>
<dbReference type="AlphaFoldDB" id="A0AAN8YUL7"/>
<feature type="region of interest" description="Disordered" evidence="1">
    <location>
        <begin position="287"/>
        <end position="317"/>
    </location>
</feature>
<feature type="compositionally biased region" description="Low complexity" evidence="1">
    <location>
        <begin position="675"/>
        <end position="687"/>
    </location>
</feature>
<dbReference type="EMBL" id="JBAMMX010000026">
    <property type="protein sequence ID" value="KAK6913711.1"/>
    <property type="molecule type" value="Genomic_DNA"/>
</dbReference>
<keyword evidence="5" id="KW-1185">Reference proteome</keyword>
<dbReference type="Proteomes" id="UP001370490">
    <property type="component" value="Unassembled WGS sequence"/>
</dbReference>
<feature type="non-terminal residue" evidence="4">
    <location>
        <position position="912"/>
    </location>
</feature>
<evidence type="ECO:0000259" key="2">
    <source>
        <dbReference type="Pfam" id="PF14309"/>
    </source>
</evidence>
<accession>A0AAN8YUL7</accession>
<evidence type="ECO:0008006" key="6">
    <source>
        <dbReference type="Google" id="ProtNLM"/>
    </source>
</evidence>
<feature type="compositionally biased region" description="Low complexity" evidence="1">
    <location>
        <begin position="357"/>
        <end position="376"/>
    </location>
</feature>
<evidence type="ECO:0000256" key="1">
    <source>
        <dbReference type="SAM" id="MobiDB-lite"/>
    </source>
</evidence>
<dbReference type="PANTHER" id="PTHR21726:SF29">
    <property type="entry name" value="EXPRESSED PROTEIN"/>
    <property type="match status" value="1"/>
</dbReference>
<feature type="region of interest" description="Disordered" evidence="1">
    <location>
        <begin position="662"/>
        <end position="687"/>
    </location>
</feature>
<sequence>MWAEKESSKGSYVGGFLQLFDWKAKSRKKLFSGKSDLPERTKQGKRSDGNLLMTRINLVDDDEIGADSSIKESSDYSCASSVISDDTFGSRAPGVVAKLMGLDSLPTSNFLEPSSTPFFDTQSLRNTHYQKKSHDFRDNNQIIHFSSQLNEVDTPAMNFVASRPQKTQNSPIEKFQTEMLPPKSAKTIPVTHHKLLSPIKSPGFIPSKDAAHIMEAAAKIIEQGPHISMKSKLPLVGSSSVPLKVRDLKEKVEATQRQFRDSEALRRPVESNAAKCLKGQALNKSWNESVTRDMSRFRISPDRDGNTVGPRNKEKSISLAIQAKVNVQKREGLNPNCSRNIQGQKEQNETKSTPPFKSQLNTQQSTQKKTSSNTSTVLKQNNQKQNCPLDKEKLGAKPSQSRNTVSGDPYVVRYKGSSKHAGSSKVVSRKMALDVMDHEKEASSSRTKNLPRKKRSIDKNFQLENSQAVGSEKAIQTNAVADRRFKWADDGRIKSTEVVSFTFTAPLSRSMLGSEPPTQMVGTKCGLTADSHGKEVLFDSENTKLSSLRYNVDGGDALSALLEQKLKELTYGVQSSHVDPVKLGIASSSTLASSSATSMPGLANEKSQDVNSIYRFCSRSESYTSSNPPPARANHKLQETEDIYKFCNSSIIESLKFLESRHPSPVSTLEPPCLTESCNSSDSTDSNSAESSKLCSLVHAKEMLGTSFSMLSESLEADTEISDSASSAASTSTVTMSQSTLTMTNVKYLTINELEYVKEVLSNVELMFKDFALGRAREIINPHLYEQLECRKGDLESDGDEGRLQRRLLFDCVSECMDLRCRRYVGGGCKAWAKGLAMMRRKQHLAEEVYKDISGWQGMGDCMVDELVDKDMSSQHGKWLDFEVETFVLGLEIESRIFNSLVREVVADVVLR</sequence>
<feature type="compositionally biased region" description="Basic and acidic residues" evidence="1">
    <location>
        <begin position="290"/>
        <end position="316"/>
    </location>
</feature>
<proteinExistence type="predicted"/>
<dbReference type="Pfam" id="PF14309">
    <property type="entry name" value="DUF4378"/>
    <property type="match status" value="1"/>
</dbReference>